<evidence type="ECO:0000256" key="1">
    <source>
        <dbReference type="ARBA" id="ARBA00006484"/>
    </source>
</evidence>
<dbReference type="InterPro" id="IPR002347">
    <property type="entry name" value="SDR_fam"/>
</dbReference>
<protein>
    <submittedName>
        <fullName evidence="3">SDR family oxidoreductase</fullName>
    </submittedName>
</protein>
<proteinExistence type="inferred from homology"/>
<dbReference type="InterPro" id="IPR020904">
    <property type="entry name" value="Sc_DH/Rdtase_CS"/>
</dbReference>
<dbReference type="InterPro" id="IPR050259">
    <property type="entry name" value="SDR"/>
</dbReference>
<dbReference type="InterPro" id="IPR036291">
    <property type="entry name" value="NAD(P)-bd_dom_sf"/>
</dbReference>
<keyword evidence="4" id="KW-1185">Reference proteome</keyword>
<dbReference type="PANTHER" id="PTHR42879:SF2">
    <property type="entry name" value="3-OXOACYL-[ACYL-CARRIER-PROTEIN] REDUCTASE FABG"/>
    <property type="match status" value="1"/>
</dbReference>
<evidence type="ECO:0000313" key="4">
    <source>
        <dbReference type="Proteomes" id="UP001310248"/>
    </source>
</evidence>
<evidence type="ECO:0000256" key="2">
    <source>
        <dbReference type="RuleBase" id="RU000363"/>
    </source>
</evidence>
<dbReference type="PRINTS" id="PR00081">
    <property type="entry name" value="GDHRDH"/>
</dbReference>
<comment type="caution">
    <text evidence="3">The sequence shown here is derived from an EMBL/GenBank/DDBJ whole genome shotgun (WGS) entry which is preliminary data.</text>
</comment>
<reference evidence="4" key="1">
    <citation type="submission" date="2023-07" db="EMBL/GenBank/DDBJ databases">
        <title>Draft genome sequence of Agarivorans aestuarii strain ZMCS4, a CAZymes producing bacteria isolated from the marine brown algae Clodostephus spongiosus.</title>
        <authorList>
            <person name="Lorente B."/>
            <person name="Cabral C."/>
            <person name="Frias J."/>
            <person name="Faria J."/>
            <person name="Toubarro D."/>
        </authorList>
    </citation>
    <scope>NUCLEOTIDE SEQUENCE [LARGE SCALE GENOMIC DNA]</scope>
    <source>
        <strain evidence="4">ZMCS4</strain>
    </source>
</reference>
<dbReference type="PANTHER" id="PTHR42879">
    <property type="entry name" value="3-OXOACYL-(ACYL-CARRIER-PROTEIN) REDUCTASE"/>
    <property type="match status" value="1"/>
</dbReference>
<dbReference type="PROSITE" id="PS00061">
    <property type="entry name" value="ADH_SHORT"/>
    <property type="match status" value="1"/>
</dbReference>
<gene>
    <name evidence="3" type="ORF">SNR37_001632</name>
</gene>
<dbReference type="Proteomes" id="UP001310248">
    <property type="component" value="Unassembled WGS sequence"/>
</dbReference>
<organism evidence="3 4">
    <name type="scientific">Agarivorans aestuarii</name>
    <dbReference type="NCBI Taxonomy" id="1563703"/>
    <lineage>
        <taxon>Bacteria</taxon>
        <taxon>Pseudomonadati</taxon>
        <taxon>Pseudomonadota</taxon>
        <taxon>Gammaproteobacteria</taxon>
        <taxon>Alteromonadales</taxon>
        <taxon>Alteromonadaceae</taxon>
        <taxon>Agarivorans</taxon>
    </lineage>
</organism>
<dbReference type="RefSeq" id="WP_329773632.1">
    <property type="nucleotide sequence ID" value="NZ_JAYDYW010000002.1"/>
</dbReference>
<dbReference type="SUPFAM" id="SSF51735">
    <property type="entry name" value="NAD(P)-binding Rossmann-fold domains"/>
    <property type="match status" value="1"/>
</dbReference>
<evidence type="ECO:0000313" key="3">
    <source>
        <dbReference type="EMBL" id="MEE1672317.1"/>
    </source>
</evidence>
<dbReference type="EMBL" id="JAYDYW010000002">
    <property type="protein sequence ID" value="MEE1672317.1"/>
    <property type="molecule type" value="Genomic_DNA"/>
</dbReference>
<dbReference type="Pfam" id="PF00106">
    <property type="entry name" value="adh_short"/>
    <property type="match status" value="1"/>
</dbReference>
<dbReference type="Gene3D" id="3.40.50.720">
    <property type="entry name" value="NAD(P)-binding Rossmann-like Domain"/>
    <property type="match status" value="1"/>
</dbReference>
<comment type="similarity">
    <text evidence="1 2">Belongs to the short-chain dehydrogenases/reductases (SDR) family.</text>
</comment>
<dbReference type="CDD" id="cd05233">
    <property type="entry name" value="SDR_c"/>
    <property type="match status" value="1"/>
</dbReference>
<sequence length="234" mass="24858">MESVNGKVAIVTGGGSGIGLAIAKALAEQGAKVVICSRDLAKLEHTASQLLKEFGIRVDCYAADIRIKQQVQALKDYVISQFGRVDILVNNSGLGVGDTIEDCSEEDWDLVVDTCTKGTFLMSQAVLPSMKTQQGGFILNIASQAAKNGYANAGPYCAAKFAVLGLAAALQEEVREHGIRVHSLCPGLVQVPAPECESDIKPGWLQVSDLAEAALFVLKQPARVHLENIGLYGF</sequence>
<accession>A0ABU7FZ84</accession>
<dbReference type="PRINTS" id="PR00080">
    <property type="entry name" value="SDRFAMILY"/>
</dbReference>
<name>A0ABU7FZ84_9ALTE</name>
<reference evidence="3 4" key="2">
    <citation type="submission" date="2023-12" db="EMBL/GenBank/DDBJ databases">
        <authorList>
            <consortium name="Cladostephus spongiosus"/>
            <person name="Lorente B."/>
            <person name="Cabral C."/>
            <person name="Frias J."/>
            <person name="Faria J."/>
            <person name="Toubarro D."/>
        </authorList>
    </citation>
    <scope>NUCLEOTIDE SEQUENCE [LARGE SCALE GENOMIC DNA]</scope>
    <source>
        <strain evidence="3 4">ZMCS4</strain>
    </source>
</reference>